<protein>
    <submittedName>
        <fullName evidence="1">Uncharacterized protein</fullName>
    </submittedName>
</protein>
<gene>
    <name evidence="1" type="ORF">N3K66_003480</name>
</gene>
<proteinExistence type="predicted"/>
<name>A0ACC0V625_9HYPO</name>
<reference evidence="1" key="1">
    <citation type="submission" date="2022-10" db="EMBL/GenBank/DDBJ databases">
        <title>Complete Genome of Trichothecium roseum strain YXFP-22015, a Plant Pathogen Isolated from Citrus.</title>
        <authorList>
            <person name="Wang Y."/>
            <person name="Zhu L."/>
        </authorList>
    </citation>
    <scope>NUCLEOTIDE SEQUENCE</scope>
    <source>
        <strain evidence="1">YXFP-22015</strain>
    </source>
</reference>
<evidence type="ECO:0000313" key="2">
    <source>
        <dbReference type="Proteomes" id="UP001163324"/>
    </source>
</evidence>
<accession>A0ACC0V625</accession>
<dbReference type="Proteomes" id="UP001163324">
    <property type="component" value="Chromosome 3"/>
</dbReference>
<dbReference type="EMBL" id="CM047942">
    <property type="protein sequence ID" value="KAI9901663.1"/>
    <property type="molecule type" value="Genomic_DNA"/>
</dbReference>
<comment type="caution">
    <text evidence="1">The sequence shown here is derived from an EMBL/GenBank/DDBJ whole genome shotgun (WGS) entry which is preliminary data.</text>
</comment>
<evidence type="ECO:0000313" key="1">
    <source>
        <dbReference type="EMBL" id="KAI9901663.1"/>
    </source>
</evidence>
<sequence length="252" mass="27490">MPTEGVWIDPKGRKTFIPLENNPEIFTSLAQDLGVSSDVGFYDVYSLDDPDLLSMVPRPVHALIFITPMPMYNKIRAAEGTPQVDEAGLTYDNAGDDEQVMWFRQTIGNACGLIALLHCIANGEAKNHIVKGSLMDELINQAKPLKAQARADLLYNHEGLEKAHMKAAKTGDTAAPGAEEPDGYGFIAFTRGKDGHLWEMEGSSDGPLDLGELPDDADMLNADALEKGIKRFFNHADGNLEFSIVALANKMD</sequence>
<organism evidence="1 2">
    <name type="scientific">Trichothecium roseum</name>
    <dbReference type="NCBI Taxonomy" id="47278"/>
    <lineage>
        <taxon>Eukaryota</taxon>
        <taxon>Fungi</taxon>
        <taxon>Dikarya</taxon>
        <taxon>Ascomycota</taxon>
        <taxon>Pezizomycotina</taxon>
        <taxon>Sordariomycetes</taxon>
        <taxon>Hypocreomycetidae</taxon>
        <taxon>Hypocreales</taxon>
        <taxon>Hypocreales incertae sedis</taxon>
        <taxon>Trichothecium</taxon>
    </lineage>
</organism>
<keyword evidence="2" id="KW-1185">Reference proteome</keyword>